<protein>
    <submittedName>
        <fullName evidence="5">Heat shock 70 kDa protein</fullName>
    </submittedName>
</protein>
<accession>R9TKC0</accession>
<organism evidence="5">
    <name type="scientific">Trypanosoma rangeli</name>
    <dbReference type="NCBI Taxonomy" id="5698"/>
    <lineage>
        <taxon>Eukaryota</taxon>
        <taxon>Discoba</taxon>
        <taxon>Euglenozoa</taxon>
        <taxon>Kinetoplastea</taxon>
        <taxon>Metakinetoplastina</taxon>
        <taxon>Trypanosomatida</taxon>
        <taxon>Trypanosomatidae</taxon>
        <taxon>Trypanosoma</taxon>
        <taxon>Herpetosoma</taxon>
    </lineage>
</organism>
<dbReference type="InterPro" id="IPR018181">
    <property type="entry name" value="Heat_shock_70_CS"/>
</dbReference>
<dbReference type="FunFam" id="3.30.30.30:FF:000001">
    <property type="entry name" value="heat shock 70 kDa protein-like"/>
    <property type="match status" value="1"/>
</dbReference>
<keyword evidence="5" id="KW-0346">Stress response</keyword>
<dbReference type="FunFam" id="2.60.34.10:FF:000002">
    <property type="entry name" value="Heat shock 70 kDa"/>
    <property type="match status" value="1"/>
</dbReference>
<proteinExistence type="inferred from homology"/>
<feature type="compositionally biased region" description="Low complexity" evidence="4">
    <location>
        <begin position="621"/>
        <end position="635"/>
    </location>
</feature>
<dbReference type="GO" id="GO:0005524">
    <property type="term" value="F:ATP binding"/>
    <property type="evidence" value="ECO:0007669"/>
    <property type="project" value="UniProtKB-KW"/>
</dbReference>
<dbReference type="FunFam" id="3.90.640.10:FF:000002">
    <property type="entry name" value="Heat shock 70 kDa"/>
    <property type="match status" value="1"/>
</dbReference>
<dbReference type="NCBIfam" id="NF001413">
    <property type="entry name" value="PRK00290.1"/>
    <property type="match status" value="1"/>
</dbReference>
<sequence length="643" mass="70478">MSTVIGIDLGTTYSCVGVFRNDQVEIIANDQGNRTTPSYVAFTDTERLVGDAAKNQVAMNPTNTVFDVKRMIGRKFDDPDLQSDMKHWPFKVTVREEKPVVQVEFQGETKTFFPEEISAMVLAKMKETAESYLGETVKKAVITVPAYFNNAQRQATKDAGTIAGMEVLRIINEPTAAAIAYGMDKKAEKGEKVVLIFDLGGGTFDVTLLTIDGGIFEVKATAGDTHLGGEDFDNRLVDYFATEFKTRFGKDLRGNARAVRRLRTACERVKRTLSSSANASIEIDALYEGCDLFSKITRARFEEMCRDQFERCLEPVKKVLLDSEMTAQDVQDVVLVGGSTRIPRIQQLVQNYFGGKELNRSINPDEAVAYGAAVQAHILAGGRSDRTEGLLLLDVTPLSLGVETAGGVMSVLIPRNTTVPTQQSQTFSTNADNQRSVEIKVYEGERPLVSQCQCLGTFTLTDIPPAPRGKPRIKVSFDVNTDGILVVSAVEEMGGKTHAITITNDRGRLSKDQIEKMVKEAEQFANEDRVNAERIEAHNALENYTFSLRATLGDPEVEAGVSLEDRQKIHAVVNTAAAWLDGNPGATKEEYDAKTKEIEQVAHPILSAFYMKRTMERPHEPSATAAAPGEEGGASAPPPNDVD</sequence>
<dbReference type="FunFam" id="3.30.420.40:FF:000026">
    <property type="entry name" value="Heat shock protein 70"/>
    <property type="match status" value="1"/>
</dbReference>
<dbReference type="Pfam" id="PF00012">
    <property type="entry name" value="HSP70"/>
    <property type="match status" value="1"/>
</dbReference>
<dbReference type="PANTHER" id="PTHR19375">
    <property type="entry name" value="HEAT SHOCK PROTEIN 70KDA"/>
    <property type="match status" value="1"/>
</dbReference>
<dbReference type="AlphaFoldDB" id="R9TKC0"/>
<feature type="region of interest" description="Disordered" evidence="4">
    <location>
        <begin position="614"/>
        <end position="643"/>
    </location>
</feature>
<dbReference type="PROSITE" id="PS01036">
    <property type="entry name" value="HSP70_3"/>
    <property type="match status" value="1"/>
</dbReference>
<evidence type="ECO:0000256" key="2">
    <source>
        <dbReference type="ARBA" id="ARBA00022840"/>
    </source>
</evidence>
<dbReference type="InterPro" id="IPR029048">
    <property type="entry name" value="HSP70_C_sf"/>
</dbReference>
<dbReference type="Gene3D" id="1.20.1270.10">
    <property type="match status" value="1"/>
</dbReference>
<dbReference type="Gene3D" id="3.90.640.10">
    <property type="entry name" value="Actin, Chain A, domain 4"/>
    <property type="match status" value="1"/>
</dbReference>
<keyword evidence="2 3" id="KW-0067">ATP-binding</keyword>
<dbReference type="GO" id="GO:0140662">
    <property type="term" value="F:ATP-dependent protein folding chaperone"/>
    <property type="evidence" value="ECO:0007669"/>
    <property type="project" value="InterPro"/>
</dbReference>
<keyword evidence="1 3" id="KW-0547">Nucleotide-binding</keyword>
<dbReference type="CDD" id="cd10233">
    <property type="entry name" value="ASKHA_NBD_HSP70_HSPA1"/>
    <property type="match status" value="1"/>
</dbReference>
<dbReference type="InterPro" id="IPR013126">
    <property type="entry name" value="Hsp_70_fam"/>
</dbReference>
<dbReference type="VEuPathDB" id="TriTrypDB:TRSC58_06812"/>
<dbReference type="SUPFAM" id="SSF100920">
    <property type="entry name" value="Heat shock protein 70kD (HSP70), peptide-binding domain"/>
    <property type="match status" value="1"/>
</dbReference>
<dbReference type="Gene3D" id="3.30.420.40">
    <property type="match status" value="2"/>
</dbReference>
<evidence type="ECO:0000256" key="3">
    <source>
        <dbReference type="RuleBase" id="RU003322"/>
    </source>
</evidence>
<dbReference type="PROSITE" id="PS00329">
    <property type="entry name" value="HSP70_2"/>
    <property type="match status" value="1"/>
</dbReference>
<dbReference type="Gene3D" id="2.60.34.10">
    <property type="entry name" value="Substrate Binding Domain Of DNAk, Chain A, domain 1"/>
    <property type="match status" value="1"/>
</dbReference>
<dbReference type="PROSITE" id="PS00297">
    <property type="entry name" value="HSP70_1"/>
    <property type="match status" value="1"/>
</dbReference>
<comment type="similarity">
    <text evidence="3">Belongs to the heat shock protein 70 family.</text>
</comment>
<evidence type="ECO:0000256" key="4">
    <source>
        <dbReference type="SAM" id="MobiDB-lite"/>
    </source>
</evidence>
<evidence type="ECO:0000313" key="5">
    <source>
        <dbReference type="EMBL" id="AGN32963.1"/>
    </source>
</evidence>
<reference evidence="5" key="1">
    <citation type="submission" date="2013-01" db="EMBL/GenBank/DDBJ databases">
        <title>Unveiling the Trypanosoma rangeli genome, the neglected and avirulent trypanosome of mammals.</title>
        <authorList>
            <person name="Stoco P.H."/>
            <person name="Wagner G."/>
            <person name="Gerber A."/>
            <person name="Zaha A."/>
            <person name="Monteiro K.M."/>
            <person name="Thompson C."/>
            <person name="Bartholomeu D.C."/>
            <person name="Bahia D."/>
            <person name="Loreto E."/>
            <person name="Prestes E.B."/>
            <person name="De Moraes M.H."/>
            <person name="Lueckemeyer D.D."/>
            <person name="Lima F.M."/>
            <person name="Vallejo G.A."/>
            <person name="Silveira Filho J.F."/>
            <person name="Tyler K.M."/>
            <person name="Almeida L.G."/>
            <person name="Steindel M."/>
            <person name="Ortiz M.F.D.E."/>
            <person name="Siervo M.A."/>
            <person name="Cunha O.L.D.E."/>
            <person name="Neto R."/>
            <person name="Rodrigues-Luiz G."/>
            <person name="Teixeira S.M."/>
            <person name="Silva R."/>
            <person name="Murta S.M."/>
            <person name="Sincero T.C."/>
            <person name="Mendes T.A."/>
            <person name="Urmenyi T.P."/>
            <person name="Da Rocha W.D."/>
            <person name="Vasconcellos A.T."/>
            <person name="Grisard E.C."/>
        </authorList>
    </citation>
    <scope>NUCLEOTIDE SEQUENCE</scope>
</reference>
<dbReference type="SUPFAM" id="SSF100934">
    <property type="entry name" value="Heat shock protein 70kD (HSP70), C-terminal subdomain"/>
    <property type="match status" value="1"/>
</dbReference>
<dbReference type="SUPFAM" id="SSF53067">
    <property type="entry name" value="Actin-like ATPase domain"/>
    <property type="match status" value="2"/>
</dbReference>
<dbReference type="InterPro" id="IPR029047">
    <property type="entry name" value="HSP70_peptide-bd_sf"/>
</dbReference>
<dbReference type="InterPro" id="IPR043129">
    <property type="entry name" value="ATPase_NBD"/>
</dbReference>
<evidence type="ECO:0000256" key="1">
    <source>
        <dbReference type="ARBA" id="ARBA00022741"/>
    </source>
</evidence>
<dbReference type="EMBL" id="KC544901">
    <property type="protein sequence ID" value="AGN32963.1"/>
    <property type="molecule type" value="Genomic_DNA"/>
</dbReference>
<dbReference type="Gene3D" id="3.30.30.30">
    <property type="match status" value="1"/>
</dbReference>
<name>R9TKC0_TRYRA</name>
<dbReference type="PRINTS" id="PR00301">
    <property type="entry name" value="HEATSHOCK70"/>
</dbReference>